<accession>A0ABS3LB28</accession>
<proteinExistence type="predicted"/>
<keyword evidence="1" id="KW-0812">Transmembrane</keyword>
<evidence type="ECO:0000313" key="2">
    <source>
        <dbReference type="EMBL" id="MBO1306839.1"/>
    </source>
</evidence>
<organism evidence="2 3">
    <name type="scientific">Candidatus Enterococcus moelleringii</name>
    <dbReference type="NCBI Taxonomy" id="2815325"/>
    <lineage>
        <taxon>Bacteria</taxon>
        <taxon>Bacillati</taxon>
        <taxon>Bacillota</taxon>
        <taxon>Bacilli</taxon>
        <taxon>Lactobacillales</taxon>
        <taxon>Enterococcaceae</taxon>
        <taxon>Enterococcus</taxon>
    </lineage>
</organism>
<sequence>MSSMFVIATLVGAFIFPFILRLSWDRLIEHFGPFGGWMAAAFLVGTMWTLNHGVGLIHQSGGAWIDQGFAAGIGLLVATKMAGGSFNGNVAKNILGSAVGGLIAGFVLSLIL</sequence>
<feature type="transmembrane region" description="Helical" evidence="1">
    <location>
        <begin position="31"/>
        <end position="50"/>
    </location>
</feature>
<evidence type="ECO:0000313" key="3">
    <source>
        <dbReference type="Proteomes" id="UP000664601"/>
    </source>
</evidence>
<gene>
    <name evidence="2" type="ORF">JZO70_11740</name>
</gene>
<name>A0ABS3LB28_9ENTE</name>
<dbReference type="Pfam" id="PF21846">
    <property type="entry name" value="DUF6905"/>
    <property type="match status" value="1"/>
</dbReference>
<dbReference type="EMBL" id="JAFREM010000018">
    <property type="protein sequence ID" value="MBO1306839.1"/>
    <property type="molecule type" value="Genomic_DNA"/>
</dbReference>
<feature type="transmembrane region" description="Helical" evidence="1">
    <location>
        <begin position="94"/>
        <end position="111"/>
    </location>
</feature>
<keyword evidence="1" id="KW-1133">Transmembrane helix</keyword>
<dbReference type="Proteomes" id="UP000664601">
    <property type="component" value="Unassembled WGS sequence"/>
</dbReference>
<reference evidence="2 3" key="1">
    <citation type="submission" date="2021-03" db="EMBL/GenBank/DDBJ databases">
        <title>Enterococcal diversity collection.</title>
        <authorList>
            <person name="Gilmore M.S."/>
            <person name="Schwartzman J."/>
            <person name="Van Tyne D."/>
            <person name="Martin M."/>
            <person name="Earl A.M."/>
            <person name="Manson A.L."/>
            <person name="Straub T."/>
            <person name="Salamzade R."/>
            <person name="Saavedra J."/>
            <person name="Lebreton F."/>
            <person name="Prichula J."/>
            <person name="Schaufler K."/>
            <person name="Gaca A."/>
            <person name="Sgardioli B."/>
            <person name="Wagenaar J."/>
            <person name="Strong T."/>
        </authorList>
    </citation>
    <scope>NUCLEOTIDE SEQUENCE [LARGE SCALE GENOMIC DNA]</scope>
    <source>
        <strain evidence="2 3">669A</strain>
    </source>
</reference>
<keyword evidence="3" id="KW-1185">Reference proteome</keyword>
<dbReference type="RefSeq" id="WP_207673761.1">
    <property type="nucleotide sequence ID" value="NZ_JAFREM010000018.1"/>
</dbReference>
<feature type="transmembrane region" description="Helical" evidence="1">
    <location>
        <begin position="62"/>
        <end position="82"/>
    </location>
</feature>
<evidence type="ECO:0000256" key="1">
    <source>
        <dbReference type="SAM" id="Phobius"/>
    </source>
</evidence>
<dbReference type="InterPro" id="IPR054200">
    <property type="entry name" value="DUF6905"/>
</dbReference>
<comment type="caution">
    <text evidence="2">The sequence shown here is derived from an EMBL/GenBank/DDBJ whole genome shotgun (WGS) entry which is preliminary data.</text>
</comment>
<protein>
    <submittedName>
        <fullName evidence="2">Uncharacterized protein</fullName>
    </submittedName>
</protein>
<keyword evidence="1" id="KW-0472">Membrane</keyword>